<reference evidence="3" key="1">
    <citation type="submission" date="2021-02" db="EMBL/GenBank/DDBJ databases">
        <authorList>
            <person name="Cremers G."/>
            <person name="Picone N."/>
        </authorList>
    </citation>
    <scope>NUCLEOTIDE SEQUENCE</scope>
    <source>
        <strain evidence="3">PQ17</strain>
    </source>
</reference>
<dbReference type="InterPro" id="IPR002871">
    <property type="entry name" value="NIF_FeS_clus_asmbl_NifU_N"/>
</dbReference>
<evidence type="ECO:0000313" key="4">
    <source>
        <dbReference type="Proteomes" id="UP000663859"/>
    </source>
</evidence>
<name>A0A8J2BQJ6_9BACT</name>
<evidence type="ECO:0000256" key="1">
    <source>
        <dbReference type="ARBA" id="ARBA00006420"/>
    </source>
</evidence>
<comment type="caution">
    <text evidence="3">The sequence shown here is derived from an EMBL/GenBank/DDBJ whole genome shotgun (WGS) entry which is preliminary data.</text>
</comment>
<dbReference type="EMBL" id="CAJNOB010000044">
    <property type="protein sequence ID" value="CAF0702163.1"/>
    <property type="molecule type" value="Genomic_DNA"/>
</dbReference>
<keyword evidence="3" id="KW-0808">Transferase</keyword>
<evidence type="ECO:0000259" key="2">
    <source>
        <dbReference type="Pfam" id="PF01592"/>
    </source>
</evidence>
<dbReference type="NCBIfam" id="TIGR01994">
    <property type="entry name" value="SUF_scaf_2"/>
    <property type="match status" value="1"/>
</dbReference>
<gene>
    <name evidence="3" type="primary">sufU</name>
    <name evidence="3" type="ORF">MPNT_490007</name>
</gene>
<accession>A0A8J2BQJ6</accession>
<dbReference type="GO" id="GO:0005506">
    <property type="term" value="F:iron ion binding"/>
    <property type="evidence" value="ECO:0007669"/>
    <property type="project" value="InterPro"/>
</dbReference>
<protein>
    <submittedName>
        <fullName evidence="3">Zinc-dependent sulfurtransferase SufU</fullName>
        <ecNumber evidence="3">2.-.-.-</ecNumber>
    </submittedName>
</protein>
<dbReference type="SUPFAM" id="SSF82649">
    <property type="entry name" value="SufE/NifU"/>
    <property type="match status" value="1"/>
</dbReference>
<dbReference type="CDD" id="cd06664">
    <property type="entry name" value="IscU_like"/>
    <property type="match status" value="1"/>
</dbReference>
<dbReference type="Pfam" id="PF01592">
    <property type="entry name" value="NifU_N"/>
    <property type="match status" value="1"/>
</dbReference>
<dbReference type="Proteomes" id="UP000663859">
    <property type="component" value="Unassembled WGS sequence"/>
</dbReference>
<sequence>MDELEELYQEILFEHCRNPRNFGELPEASHRALGYNPLCGDRIEVGLRMEGNRIQQIRFRGEGCAISFASASVMTETVQGKTVAEVLQLLERFQKFLTSPDDSGLPRDVLEGDLWTLQGVRHFPARIKCATLPWHTLRAALENRSEPVSTE</sequence>
<evidence type="ECO:0000313" key="3">
    <source>
        <dbReference type="EMBL" id="CAF0702163.1"/>
    </source>
</evidence>
<dbReference type="FunFam" id="3.90.1010.10:FF:000002">
    <property type="entry name" value="Iron-sulfur cluster assembly scaffold protein NifU"/>
    <property type="match status" value="1"/>
</dbReference>
<dbReference type="EC" id="2.-.-.-" evidence="3"/>
<dbReference type="GO" id="GO:0016740">
    <property type="term" value="F:transferase activity"/>
    <property type="evidence" value="ECO:0007669"/>
    <property type="project" value="UniProtKB-KW"/>
</dbReference>
<proteinExistence type="inferred from homology"/>
<dbReference type="PANTHER" id="PTHR10093">
    <property type="entry name" value="IRON-SULFUR CLUSTER ASSEMBLY ENZYME NIFU HOMOLOG"/>
    <property type="match status" value="1"/>
</dbReference>
<dbReference type="GO" id="GO:0051536">
    <property type="term" value="F:iron-sulfur cluster binding"/>
    <property type="evidence" value="ECO:0007669"/>
    <property type="project" value="InterPro"/>
</dbReference>
<organism evidence="3 4">
    <name type="scientific">Candidatus Methylacidithermus pantelleriae</name>
    <dbReference type="NCBI Taxonomy" id="2744239"/>
    <lineage>
        <taxon>Bacteria</taxon>
        <taxon>Pseudomonadati</taxon>
        <taxon>Verrucomicrobiota</taxon>
        <taxon>Methylacidiphilae</taxon>
        <taxon>Methylacidiphilales</taxon>
        <taxon>Methylacidiphilaceae</taxon>
        <taxon>Candidatus Methylacidithermus</taxon>
    </lineage>
</organism>
<dbReference type="AlphaFoldDB" id="A0A8J2BQJ6"/>
<feature type="domain" description="NIF system FeS cluster assembly NifU N-terminal" evidence="2">
    <location>
        <begin position="8"/>
        <end position="91"/>
    </location>
</feature>
<dbReference type="Gene3D" id="3.90.1010.10">
    <property type="match status" value="1"/>
</dbReference>
<dbReference type="GO" id="GO:0016226">
    <property type="term" value="P:iron-sulfur cluster assembly"/>
    <property type="evidence" value="ECO:0007669"/>
    <property type="project" value="InterPro"/>
</dbReference>
<dbReference type="RefSeq" id="WP_174583522.1">
    <property type="nucleotide sequence ID" value="NZ_CAJNOB010000044.1"/>
</dbReference>
<comment type="similarity">
    <text evidence="1">Belongs to the NifU family.</text>
</comment>
<keyword evidence="4" id="KW-1185">Reference proteome</keyword>